<keyword evidence="1" id="KW-0678">Repressor</keyword>
<keyword evidence="2" id="KW-0805">Transcription regulation</keyword>
<keyword evidence="3" id="KW-0238">DNA-binding</keyword>
<reference evidence="6 7" key="1">
    <citation type="submission" date="2016-10" db="EMBL/GenBank/DDBJ databases">
        <title>Genome Sequence of Pseudomonas putida GM4FR.</title>
        <authorList>
            <person name="Poehlein A."/>
            <person name="Wemheuer F."/>
            <person name="Hollensteiner J."/>
            <person name="Wemheuer B."/>
        </authorList>
    </citation>
    <scope>NUCLEOTIDE SEQUENCE [LARGE SCALE GENOMIC DNA]</scope>
    <source>
        <strain evidence="6 7">GM4FR</strain>
    </source>
</reference>
<dbReference type="SMART" id="SM00422">
    <property type="entry name" value="HTH_MERR"/>
    <property type="match status" value="1"/>
</dbReference>
<dbReference type="InterPro" id="IPR000551">
    <property type="entry name" value="MerR-type_HTH_dom"/>
</dbReference>
<dbReference type="GO" id="GO:0003700">
    <property type="term" value="F:DNA-binding transcription factor activity"/>
    <property type="evidence" value="ECO:0007669"/>
    <property type="project" value="InterPro"/>
</dbReference>
<dbReference type="AlphaFoldDB" id="A0A1Q9RC96"/>
<dbReference type="PANTHER" id="PTHR30204">
    <property type="entry name" value="REDOX-CYCLING DRUG-SENSING TRANSCRIPTIONAL ACTIVATOR SOXR"/>
    <property type="match status" value="1"/>
</dbReference>
<evidence type="ECO:0000259" key="5">
    <source>
        <dbReference type="PROSITE" id="PS50937"/>
    </source>
</evidence>
<dbReference type="InterPro" id="IPR009061">
    <property type="entry name" value="DNA-bd_dom_put_sf"/>
</dbReference>
<organism evidence="6 7">
    <name type="scientific">Pseudomonas putida</name>
    <name type="common">Arthrobacter siderocapsulatus</name>
    <dbReference type="NCBI Taxonomy" id="303"/>
    <lineage>
        <taxon>Bacteria</taxon>
        <taxon>Pseudomonadati</taxon>
        <taxon>Pseudomonadota</taxon>
        <taxon>Gammaproteobacteria</taxon>
        <taxon>Pseudomonadales</taxon>
        <taxon>Pseudomonadaceae</taxon>
        <taxon>Pseudomonas</taxon>
    </lineage>
</organism>
<dbReference type="OrthoDB" id="9808480at2"/>
<gene>
    <name evidence="6" type="ORF">PSEMO_00990</name>
</gene>
<evidence type="ECO:0000256" key="3">
    <source>
        <dbReference type="ARBA" id="ARBA00023125"/>
    </source>
</evidence>
<comment type="caution">
    <text evidence="6">The sequence shown here is derived from an EMBL/GenBank/DDBJ whole genome shotgun (WGS) entry which is preliminary data.</text>
</comment>
<dbReference type="Gene3D" id="1.10.1660.10">
    <property type="match status" value="1"/>
</dbReference>
<feature type="domain" description="HTH merR-type" evidence="5">
    <location>
        <begin position="1"/>
        <end position="68"/>
    </location>
</feature>
<dbReference type="GO" id="GO:0003677">
    <property type="term" value="F:DNA binding"/>
    <property type="evidence" value="ECO:0007669"/>
    <property type="project" value="UniProtKB-KW"/>
</dbReference>
<dbReference type="SUPFAM" id="SSF46955">
    <property type="entry name" value="Putative DNA-binding domain"/>
    <property type="match status" value="1"/>
</dbReference>
<dbReference type="RefSeq" id="WP_075801248.1">
    <property type="nucleotide sequence ID" value="NZ_MKZO01000001.1"/>
</dbReference>
<evidence type="ECO:0000256" key="2">
    <source>
        <dbReference type="ARBA" id="ARBA00023015"/>
    </source>
</evidence>
<accession>A0A1Q9RC96</accession>
<evidence type="ECO:0000256" key="1">
    <source>
        <dbReference type="ARBA" id="ARBA00022491"/>
    </source>
</evidence>
<dbReference type="PANTHER" id="PTHR30204:SF69">
    <property type="entry name" value="MERR-FAMILY TRANSCRIPTIONAL REGULATOR"/>
    <property type="match status" value="1"/>
</dbReference>
<sequence length="118" mass="13105">MYIGEAARLSATTIKTIRHYESIGLLAPAPRQGKYRVYDQHAVELLILIKCAQKLGFTLREMQALMAGGQTSREGIRAAIAAKGAQVQQRIDELQRQLAELHAFDASLQQVPDSCFHL</sequence>
<evidence type="ECO:0000313" key="6">
    <source>
        <dbReference type="EMBL" id="OLS64998.1"/>
    </source>
</evidence>
<dbReference type="Proteomes" id="UP000186736">
    <property type="component" value="Unassembled WGS sequence"/>
</dbReference>
<dbReference type="InterPro" id="IPR047057">
    <property type="entry name" value="MerR_fam"/>
</dbReference>
<keyword evidence="4" id="KW-0804">Transcription</keyword>
<evidence type="ECO:0000256" key="4">
    <source>
        <dbReference type="ARBA" id="ARBA00023163"/>
    </source>
</evidence>
<evidence type="ECO:0000313" key="7">
    <source>
        <dbReference type="Proteomes" id="UP000186736"/>
    </source>
</evidence>
<dbReference type="Pfam" id="PF13411">
    <property type="entry name" value="MerR_1"/>
    <property type="match status" value="1"/>
</dbReference>
<dbReference type="EMBL" id="MKZO01000001">
    <property type="protein sequence ID" value="OLS64998.1"/>
    <property type="molecule type" value="Genomic_DNA"/>
</dbReference>
<dbReference type="PRINTS" id="PR00040">
    <property type="entry name" value="HTHMERR"/>
</dbReference>
<protein>
    <recommendedName>
        <fullName evidence="5">HTH merR-type domain-containing protein</fullName>
    </recommendedName>
</protein>
<proteinExistence type="predicted"/>
<dbReference type="PROSITE" id="PS50937">
    <property type="entry name" value="HTH_MERR_2"/>
    <property type="match status" value="1"/>
</dbReference>
<name>A0A1Q9RC96_PSEPU</name>